<evidence type="ECO:0000256" key="2">
    <source>
        <dbReference type="ARBA" id="ARBA00022448"/>
    </source>
</evidence>
<evidence type="ECO:0000256" key="1">
    <source>
        <dbReference type="ARBA" id="ARBA00004651"/>
    </source>
</evidence>
<dbReference type="EMBL" id="CM035436">
    <property type="protein sequence ID" value="KAH7288930.1"/>
    <property type="molecule type" value="Genomic_DNA"/>
</dbReference>
<reference evidence="12" key="1">
    <citation type="submission" date="2021-08" db="EMBL/GenBank/DDBJ databases">
        <title>WGS assembly of Ceratopteris richardii.</title>
        <authorList>
            <person name="Marchant D.B."/>
            <person name="Chen G."/>
            <person name="Jenkins J."/>
            <person name="Shu S."/>
            <person name="Leebens-Mack J."/>
            <person name="Grimwood J."/>
            <person name="Schmutz J."/>
            <person name="Soltis P."/>
            <person name="Soltis D."/>
            <person name="Chen Z.-H."/>
        </authorList>
    </citation>
    <scope>NUCLEOTIDE SEQUENCE</scope>
    <source>
        <strain evidence="12">Whitten #5841</strain>
        <tissue evidence="12">Leaf</tissue>
    </source>
</reference>
<evidence type="ECO:0000313" key="12">
    <source>
        <dbReference type="EMBL" id="KAH7288930.1"/>
    </source>
</evidence>
<feature type="transmembrane region" description="Helical" evidence="11">
    <location>
        <begin position="136"/>
        <end position="157"/>
    </location>
</feature>
<evidence type="ECO:0000256" key="10">
    <source>
        <dbReference type="SAM" id="MobiDB-lite"/>
    </source>
</evidence>
<dbReference type="Gene3D" id="1.20.120.350">
    <property type="entry name" value="Voltage-gated potassium channels. Chain C"/>
    <property type="match status" value="1"/>
</dbReference>
<evidence type="ECO:0000256" key="6">
    <source>
        <dbReference type="ARBA" id="ARBA00022989"/>
    </source>
</evidence>
<dbReference type="OMA" id="VWYHWAG"/>
<keyword evidence="5" id="KW-0851">Voltage-gated channel</keyword>
<keyword evidence="8 11" id="KW-0472">Membrane</keyword>
<comment type="subcellular location">
    <subcellularLocation>
        <location evidence="1">Cell membrane</location>
        <topology evidence="1">Multi-pass membrane protein</topology>
    </subcellularLocation>
</comment>
<protein>
    <recommendedName>
        <fullName evidence="14">Voltage-gated hydrogen channel 1</fullName>
    </recommendedName>
</protein>
<keyword evidence="6 11" id="KW-1133">Transmembrane helix</keyword>
<evidence type="ECO:0008006" key="14">
    <source>
        <dbReference type="Google" id="ProtNLM"/>
    </source>
</evidence>
<keyword evidence="9" id="KW-0407">Ion channel</keyword>
<evidence type="ECO:0000256" key="4">
    <source>
        <dbReference type="ARBA" id="ARBA00022692"/>
    </source>
</evidence>
<dbReference type="Proteomes" id="UP000825935">
    <property type="component" value="Chromosome 31"/>
</dbReference>
<dbReference type="OrthoDB" id="427456at2759"/>
<evidence type="ECO:0000256" key="8">
    <source>
        <dbReference type="ARBA" id="ARBA00023136"/>
    </source>
</evidence>
<sequence length="266" mass="29529">MADRALLEGSGQSKDEETGSIASAFDELRSSLTDLARGMRGRAKGNQIWRSLTRPPGGDKARIGQRARWRESLGSILESNAVHFVILVLLLIDLVATAVDILHTLHNDSHDLSVCIAAVESCTCIASFEVSESWEFLFWISFSILCILALNIAGLLLSFGFDFFRHPGYILDAVVVVTALCFEIFLDTETAGLLVILNLWRIIRVAHGVFEVTDEAWEKQINELEGRIQAVEAAHNDDLKVINRLQLQIADLQGRLDESFPHGETQ</sequence>
<keyword evidence="4 11" id="KW-0812">Transmembrane</keyword>
<comment type="caution">
    <text evidence="12">The sequence shown here is derived from an EMBL/GenBank/DDBJ whole genome shotgun (WGS) entry which is preliminary data.</text>
</comment>
<evidence type="ECO:0000256" key="7">
    <source>
        <dbReference type="ARBA" id="ARBA00023065"/>
    </source>
</evidence>
<dbReference type="InterPro" id="IPR031846">
    <property type="entry name" value="Hvcn1"/>
</dbReference>
<dbReference type="PANTHER" id="PTHR46480">
    <property type="entry name" value="F20B24.22"/>
    <property type="match status" value="1"/>
</dbReference>
<feature type="transmembrane region" description="Helical" evidence="11">
    <location>
        <begin position="81"/>
        <end position="102"/>
    </location>
</feature>
<dbReference type="GO" id="GO:0034702">
    <property type="term" value="C:monoatomic ion channel complex"/>
    <property type="evidence" value="ECO:0007669"/>
    <property type="project" value="UniProtKB-KW"/>
</dbReference>
<dbReference type="InterPro" id="IPR027359">
    <property type="entry name" value="Volt_channel_dom_sf"/>
</dbReference>
<keyword evidence="13" id="KW-1185">Reference proteome</keyword>
<dbReference type="AlphaFoldDB" id="A0A8T2QZ55"/>
<evidence type="ECO:0000313" key="13">
    <source>
        <dbReference type="Proteomes" id="UP000825935"/>
    </source>
</evidence>
<evidence type="ECO:0000256" key="3">
    <source>
        <dbReference type="ARBA" id="ARBA00022475"/>
    </source>
</evidence>
<evidence type="ECO:0000256" key="11">
    <source>
        <dbReference type="SAM" id="Phobius"/>
    </source>
</evidence>
<dbReference type="PANTHER" id="PTHR46480:SF1">
    <property type="entry name" value="VOLTAGE-GATED HYDROGEN CHANNEL 1"/>
    <property type="match status" value="1"/>
</dbReference>
<keyword evidence="7" id="KW-0406">Ion transport</keyword>
<gene>
    <name evidence="12" type="ORF">KP509_31G050900</name>
</gene>
<proteinExistence type="predicted"/>
<feature type="region of interest" description="Disordered" evidence="10">
    <location>
        <begin position="1"/>
        <end position="20"/>
    </location>
</feature>
<dbReference type="GO" id="GO:0030171">
    <property type="term" value="F:voltage-gated proton channel activity"/>
    <property type="evidence" value="ECO:0007669"/>
    <property type="project" value="InterPro"/>
</dbReference>
<dbReference type="GO" id="GO:0005886">
    <property type="term" value="C:plasma membrane"/>
    <property type="evidence" value="ECO:0007669"/>
    <property type="project" value="UniProtKB-SubCell"/>
</dbReference>
<keyword evidence="2" id="KW-0813">Transport</keyword>
<organism evidence="12 13">
    <name type="scientific">Ceratopteris richardii</name>
    <name type="common">Triangle waterfern</name>
    <dbReference type="NCBI Taxonomy" id="49495"/>
    <lineage>
        <taxon>Eukaryota</taxon>
        <taxon>Viridiplantae</taxon>
        <taxon>Streptophyta</taxon>
        <taxon>Embryophyta</taxon>
        <taxon>Tracheophyta</taxon>
        <taxon>Polypodiopsida</taxon>
        <taxon>Polypodiidae</taxon>
        <taxon>Polypodiales</taxon>
        <taxon>Pteridineae</taxon>
        <taxon>Pteridaceae</taxon>
        <taxon>Parkerioideae</taxon>
        <taxon>Ceratopteris</taxon>
    </lineage>
</organism>
<name>A0A8T2QZ55_CERRI</name>
<evidence type="ECO:0000256" key="9">
    <source>
        <dbReference type="ARBA" id="ARBA00023303"/>
    </source>
</evidence>
<evidence type="ECO:0000256" key="5">
    <source>
        <dbReference type="ARBA" id="ARBA00022882"/>
    </source>
</evidence>
<accession>A0A8T2QZ55</accession>
<keyword evidence="3" id="KW-1003">Cell membrane</keyword>